<dbReference type="EMBL" id="AZRV01000035">
    <property type="protein sequence ID" value="RKO61868.1"/>
    <property type="molecule type" value="Genomic_DNA"/>
</dbReference>
<dbReference type="Proteomes" id="UP000286235">
    <property type="component" value="Unassembled WGS sequence"/>
</dbReference>
<protein>
    <submittedName>
        <fullName evidence="1">Uncharacterized protein</fullName>
    </submittedName>
</protein>
<sequence>MEKYIHAKVHWGETYIYREEGVPELKQFEYDSDAIVYLQKQGFKLVTVVGEVLWFAKKIKDDAK</sequence>
<dbReference type="AlphaFoldDB" id="A0A420VEM8"/>
<evidence type="ECO:0000313" key="1">
    <source>
        <dbReference type="EMBL" id="RKO61868.1"/>
    </source>
</evidence>
<dbReference type="RefSeq" id="WP_147402813.1">
    <property type="nucleotide sequence ID" value="NZ_AZRV01000035.1"/>
</dbReference>
<proteinExistence type="predicted"/>
<organism evidence="1 2">
    <name type="scientific">Caldibacillus debilis GB1</name>
    <dbReference type="NCBI Taxonomy" id="1339248"/>
    <lineage>
        <taxon>Bacteria</taxon>
        <taxon>Bacillati</taxon>
        <taxon>Bacillota</taxon>
        <taxon>Bacilli</taxon>
        <taxon>Bacillales</taxon>
        <taxon>Bacillaceae</taxon>
        <taxon>Caldibacillus</taxon>
    </lineage>
</organism>
<comment type="caution">
    <text evidence="1">The sequence shown here is derived from an EMBL/GenBank/DDBJ whole genome shotgun (WGS) entry which is preliminary data.</text>
</comment>
<accession>A0A420VEM8</accession>
<name>A0A420VEM8_9BACI</name>
<gene>
    <name evidence="1" type="ORF">Cdeb_01363</name>
</gene>
<keyword evidence="2" id="KW-1185">Reference proteome</keyword>
<evidence type="ECO:0000313" key="2">
    <source>
        <dbReference type="Proteomes" id="UP000286235"/>
    </source>
</evidence>
<reference evidence="1 2" key="1">
    <citation type="submission" date="2013-12" db="EMBL/GenBank/DDBJ databases">
        <title>Genome and proteome characterization of Caldibacillus debilis GB1 derived from a cellulolytic aero-tolerant co-culture.</title>
        <authorList>
            <person name="Wushke S.T."/>
            <person name="Zhang X."/>
            <person name="Fristensky B."/>
            <person name="Wilkins J.A."/>
            <person name="Levin D.B."/>
            <person name="Sparling R."/>
        </authorList>
    </citation>
    <scope>NUCLEOTIDE SEQUENCE [LARGE SCALE GENOMIC DNA]</scope>
    <source>
        <strain evidence="1 2">GB1</strain>
    </source>
</reference>